<dbReference type="Pfam" id="PF03865">
    <property type="entry name" value="ShlB"/>
    <property type="match status" value="1"/>
</dbReference>
<dbReference type="KEGG" id="hpaz:K756_09565"/>
<dbReference type="GO" id="GO:0046819">
    <property type="term" value="P:protein secretion by the type V secretion system"/>
    <property type="evidence" value="ECO:0007669"/>
    <property type="project" value="TreeGrafter"/>
</dbReference>
<dbReference type="AlphaFoldDB" id="A0A806JBJ1"/>
<protein>
    <submittedName>
        <fullName evidence="2">Hemolysin activation/secretion protein</fullName>
    </submittedName>
</protein>
<dbReference type="EMBL" id="CP005384">
    <property type="protein sequence ID" value="AGO17026.1"/>
    <property type="molecule type" value="Genomic_DNA"/>
</dbReference>
<evidence type="ECO:0000313" key="3">
    <source>
        <dbReference type="Proteomes" id="UP000014672"/>
    </source>
</evidence>
<evidence type="ECO:0000313" key="2">
    <source>
        <dbReference type="EMBL" id="AGO17026.1"/>
    </source>
</evidence>
<sequence length="328" mass="37888">MGGSHTLKSTPEFNRSAILYYSVPYGRWTFNSFGSVSQFRRQIPLVYHNVEQKGRTWQAGVEVDYVAHRGANHISTISAQVEHLNSKSRFEDSVIELQSPKLSVAQFSFNHLQLLSQGSLIFNLDYRRGLAWWNAIKNQGRDQPEGQFQKWSGDVQLSYFHLLGSQKFRQSHRLFGQYSSNYLPATEQADLLGRYAVRGFQDLSLSAEKSLVMQNTLSWLNNYRSLQIEPYALFDLGVQKNSSDNAHSQRAFGYGAGLQLAKTTWKSDIQWVKGKMQREKTQVWEKEQRRQINRSGGRGKRKSTRWSCCRQYASGENPYPFYRQSCHT</sequence>
<gene>
    <name evidence="2" type="ORF">K756_09565</name>
</gene>
<organism evidence="2 3">
    <name type="scientific">Glaesserella parasuis ZJ0906</name>
    <dbReference type="NCBI Taxonomy" id="1322346"/>
    <lineage>
        <taxon>Bacteria</taxon>
        <taxon>Pseudomonadati</taxon>
        <taxon>Pseudomonadota</taxon>
        <taxon>Gammaproteobacteria</taxon>
        <taxon>Pasteurellales</taxon>
        <taxon>Pasteurellaceae</taxon>
        <taxon>Glaesserella</taxon>
    </lineage>
</organism>
<proteinExistence type="predicted"/>
<accession>A0A806JBJ1</accession>
<dbReference type="PANTHER" id="PTHR34597">
    <property type="entry name" value="SLR1661 PROTEIN"/>
    <property type="match status" value="1"/>
</dbReference>
<evidence type="ECO:0000259" key="1">
    <source>
        <dbReference type="Pfam" id="PF03865"/>
    </source>
</evidence>
<dbReference type="GO" id="GO:0008320">
    <property type="term" value="F:protein transmembrane transporter activity"/>
    <property type="evidence" value="ECO:0007669"/>
    <property type="project" value="TreeGrafter"/>
</dbReference>
<dbReference type="GO" id="GO:0098046">
    <property type="term" value="C:type V protein secretion system complex"/>
    <property type="evidence" value="ECO:0007669"/>
    <property type="project" value="TreeGrafter"/>
</dbReference>
<dbReference type="Proteomes" id="UP000014672">
    <property type="component" value="Chromosome"/>
</dbReference>
<feature type="domain" description="Haemolysin activator HlyB C-terminal" evidence="1">
    <location>
        <begin position="3"/>
        <end position="259"/>
    </location>
</feature>
<dbReference type="Gene3D" id="2.40.160.50">
    <property type="entry name" value="membrane protein fhac: a member of the omp85/tpsb transporter family"/>
    <property type="match status" value="1"/>
</dbReference>
<dbReference type="PANTHER" id="PTHR34597:SF3">
    <property type="entry name" value="OUTER MEMBRANE TRANSPORTER CDIB"/>
    <property type="match status" value="1"/>
</dbReference>
<dbReference type="InterPro" id="IPR051544">
    <property type="entry name" value="TPS_OM_transporter"/>
</dbReference>
<dbReference type="InterPro" id="IPR005565">
    <property type="entry name" value="Hemolysn_activator_HlyB_C"/>
</dbReference>
<name>A0A806JBJ1_GLAPU</name>
<reference evidence="2 3" key="1">
    <citation type="journal article" date="2013" name="PLoS ONE">
        <title>Complete Genome Analysis of a Haemophilus parasuis Serovar 12 Strain from China.</title>
        <authorList>
            <person name="Li Y."/>
            <person name="Kwok A.H."/>
            <person name="Jiang J."/>
            <person name="Zou Y."/>
            <person name="Zheng F."/>
            <person name="Chen P."/>
            <person name="Hou C."/>
            <person name="Leung F.C."/>
            <person name="Jiang P."/>
        </authorList>
    </citation>
    <scope>NUCLEOTIDE SEQUENCE [LARGE SCALE GENOMIC DNA]</scope>
    <source>
        <strain evidence="2 3">ZJ0906</strain>
    </source>
</reference>